<accession>A0A9P6B9H3</accession>
<reference evidence="1" key="1">
    <citation type="journal article" date="2020" name="Nat. Commun.">
        <title>Large-scale genome sequencing of mycorrhizal fungi provides insights into the early evolution of symbiotic traits.</title>
        <authorList>
            <person name="Miyauchi S."/>
            <person name="Kiss E."/>
            <person name="Kuo A."/>
            <person name="Drula E."/>
            <person name="Kohler A."/>
            <person name="Sanchez-Garcia M."/>
            <person name="Morin E."/>
            <person name="Andreopoulos B."/>
            <person name="Barry K.W."/>
            <person name="Bonito G."/>
            <person name="Buee M."/>
            <person name="Carver A."/>
            <person name="Chen C."/>
            <person name="Cichocki N."/>
            <person name="Clum A."/>
            <person name="Culley D."/>
            <person name="Crous P.W."/>
            <person name="Fauchery L."/>
            <person name="Girlanda M."/>
            <person name="Hayes R.D."/>
            <person name="Keri Z."/>
            <person name="LaButti K."/>
            <person name="Lipzen A."/>
            <person name="Lombard V."/>
            <person name="Magnuson J."/>
            <person name="Maillard F."/>
            <person name="Murat C."/>
            <person name="Nolan M."/>
            <person name="Ohm R.A."/>
            <person name="Pangilinan J."/>
            <person name="Pereira M.F."/>
            <person name="Perotto S."/>
            <person name="Peter M."/>
            <person name="Pfister S."/>
            <person name="Riley R."/>
            <person name="Sitrit Y."/>
            <person name="Stielow J.B."/>
            <person name="Szollosi G."/>
            <person name="Zifcakova L."/>
            <person name="Stursova M."/>
            <person name="Spatafora J.W."/>
            <person name="Tedersoo L."/>
            <person name="Vaario L.M."/>
            <person name="Yamada A."/>
            <person name="Yan M."/>
            <person name="Wang P."/>
            <person name="Xu J."/>
            <person name="Bruns T."/>
            <person name="Baldrian P."/>
            <person name="Vilgalys R."/>
            <person name="Dunand C."/>
            <person name="Henrissat B."/>
            <person name="Grigoriev I.V."/>
            <person name="Hibbett D."/>
            <person name="Nagy L.G."/>
            <person name="Martin F.M."/>
        </authorList>
    </citation>
    <scope>NUCLEOTIDE SEQUENCE</scope>
    <source>
        <strain evidence="1">UP504</strain>
    </source>
</reference>
<dbReference type="AlphaFoldDB" id="A0A9P6B9H3"/>
<keyword evidence="2" id="KW-1185">Reference proteome</keyword>
<protein>
    <submittedName>
        <fullName evidence="1">Uncharacterized protein</fullName>
    </submittedName>
</protein>
<dbReference type="Proteomes" id="UP000886523">
    <property type="component" value="Unassembled WGS sequence"/>
</dbReference>
<dbReference type="EMBL" id="MU128923">
    <property type="protein sequence ID" value="KAF9518716.1"/>
    <property type="molecule type" value="Genomic_DNA"/>
</dbReference>
<dbReference type="Gene3D" id="3.60.130.30">
    <property type="match status" value="1"/>
</dbReference>
<evidence type="ECO:0000313" key="2">
    <source>
        <dbReference type="Proteomes" id="UP000886523"/>
    </source>
</evidence>
<gene>
    <name evidence="1" type="ORF">BS47DRAFT_1358776</name>
</gene>
<dbReference type="OrthoDB" id="2686444at2759"/>
<evidence type="ECO:0000313" key="1">
    <source>
        <dbReference type="EMBL" id="KAF9518716.1"/>
    </source>
</evidence>
<comment type="caution">
    <text evidence="1">The sequence shown here is derived from an EMBL/GenBank/DDBJ whole genome shotgun (WGS) entry which is preliminary data.</text>
</comment>
<sequence length="248" mass="28090">MPVGTIVPPSSGPQMPFMMKFHESHQEPVEELLNTKEWSLLTNMMDTYFPAIAKKYCCCDEYWRGHMNGAIKVISSLFFLVSINASLSEHVKTWPHCDRKNVAIGICAIFIFGFFDDTEQAWLVNLEANIVVQLPTRVFFLFPSALVTHWNLDKKEFYSSQYPLQFIMTPKGQCPNGLNEQPLHKIDSGRGSLVFFTPGQMFVPLYSGGLDSVGEALQARRTGAPWLDVHQDMETCFPCLDRGKPSDL</sequence>
<proteinExistence type="predicted"/>
<organism evidence="1 2">
    <name type="scientific">Hydnum rufescens UP504</name>
    <dbReference type="NCBI Taxonomy" id="1448309"/>
    <lineage>
        <taxon>Eukaryota</taxon>
        <taxon>Fungi</taxon>
        <taxon>Dikarya</taxon>
        <taxon>Basidiomycota</taxon>
        <taxon>Agaricomycotina</taxon>
        <taxon>Agaricomycetes</taxon>
        <taxon>Cantharellales</taxon>
        <taxon>Hydnaceae</taxon>
        <taxon>Hydnum</taxon>
    </lineage>
</organism>
<name>A0A9P6B9H3_9AGAM</name>